<dbReference type="InterPro" id="IPR043428">
    <property type="entry name" value="LivM-like"/>
</dbReference>
<evidence type="ECO:0000256" key="2">
    <source>
        <dbReference type="ARBA" id="ARBA00022475"/>
    </source>
</evidence>
<dbReference type="RefSeq" id="WP_246429636.1">
    <property type="nucleotide sequence ID" value="NZ_JACHOO010000002.1"/>
</dbReference>
<evidence type="ECO:0000313" key="8">
    <source>
        <dbReference type="Proteomes" id="UP000523821"/>
    </source>
</evidence>
<dbReference type="CDD" id="cd06581">
    <property type="entry name" value="TM_PBP1_LivM_like"/>
    <property type="match status" value="1"/>
</dbReference>
<evidence type="ECO:0000256" key="3">
    <source>
        <dbReference type="ARBA" id="ARBA00022692"/>
    </source>
</evidence>
<feature type="transmembrane region" description="Helical" evidence="6">
    <location>
        <begin position="256"/>
        <end position="282"/>
    </location>
</feature>
<feature type="transmembrane region" description="Helical" evidence="6">
    <location>
        <begin position="47"/>
        <end position="68"/>
    </location>
</feature>
<dbReference type="EMBL" id="JACHOO010000002">
    <property type="protein sequence ID" value="MBB5752245.1"/>
    <property type="molecule type" value="Genomic_DNA"/>
</dbReference>
<keyword evidence="5 6" id="KW-0472">Membrane</keyword>
<comment type="subcellular location">
    <subcellularLocation>
        <location evidence="1">Cell membrane</location>
        <topology evidence="1">Multi-pass membrane protein</topology>
    </subcellularLocation>
</comment>
<keyword evidence="4 6" id="KW-1133">Transmembrane helix</keyword>
<dbReference type="Pfam" id="PF02653">
    <property type="entry name" value="BPD_transp_2"/>
    <property type="match status" value="1"/>
</dbReference>
<evidence type="ECO:0000256" key="1">
    <source>
        <dbReference type="ARBA" id="ARBA00004651"/>
    </source>
</evidence>
<feature type="transmembrane region" description="Helical" evidence="6">
    <location>
        <begin position="103"/>
        <end position="122"/>
    </location>
</feature>
<dbReference type="Proteomes" id="UP000523821">
    <property type="component" value="Unassembled WGS sequence"/>
</dbReference>
<dbReference type="GO" id="GO:0015658">
    <property type="term" value="F:branched-chain amino acid transmembrane transporter activity"/>
    <property type="evidence" value="ECO:0007669"/>
    <property type="project" value="InterPro"/>
</dbReference>
<evidence type="ECO:0000313" key="7">
    <source>
        <dbReference type="EMBL" id="MBB5752245.1"/>
    </source>
</evidence>
<keyword evidence="3 6" id="KW-0812">Transmembrane</keyword>
<proteinExistence type="predicted"/>
<evidence type="ECO:0000256" key="4">
    <source>
        <dbReference type="ARBA" id="ARBA00022989"/>
    </source>
</evidence>
<feature type="transmembrane region" description="Helical" evidence="6">
    <location>
        <begin position="21"/>
        <end position="41"/>
    </location>
</feature>
<evidence type="ECO:0000256" key="5">
    <source>
        <dbReference type="ARBA" id="ARBA00023136"/>
    </source>
</evidence>
<feature type="transmembrane region" description="Helical" evidence="6">
    <location>
        <begin position="294"/>
        <end position="319"/>
    </location>
</feature>
<feature type="transmembrane region" description="Helical" evidence="6">
    <location>
        <begin position="168"/>
        <end position="189"/>
    </location>
</feature>
<keyword evidence="8" id="KW-1185">Reference proteome</keyword>
<gene>
    <name evidence="7" type="ORF">GGQ63_001297</name>
</gene>
<protein>
    <submittedName>
        <fullName evidence="7">Branched-chain amino acid transport system permease protein</fullName>
    </submittedName>
</protein>
<reference evidence="7 8" key="1">
    <citation type="submission" date="2020-08" db="EMBL/GenBank/DDBJ databases">
        <title>Genomic Encyclopedia of Type Strains, Phase IV (KMG-IV): sequencing the most valuable type-strain genomes for metagenomic binning, comparative biology and taxonomic classification.</title>
        <authorList>
            <person name="Goeker M."/>
        </authorList>
    </citation>
    <scope>NUCLEOTIDE SEQUENCE [LARGE SCALE GENOMIC DNA]</scope>
    <source>
        <strain evidence="7 8">DSM 16268</strain>
    </source>
</reference>
<dbReference type="InterPro" id="IPR001851">
    <property type="entry name" value="ABC_transp_permease"/>
</dbReference>
<organism evidence="7 8">
    <name type="scientific">Prosthecomicrobium pneumaticum</name>
    <dbReference type="NCBI Taxonomy" id="81895"/>
    <lineage>
        <taxon>Bacteria</taxon>
        <taxon>Pseudomonadati</taxon>
        <taxon>Pseudomonadota</taxon>
        <taxon>Alphaproteobacteria</taxon>
        <taxon>Hyphomicrobiales</taxon>
        <taxon>Kaistiaceae</taxon>
        <taxon>Prosthecomicrobium</taxon>
    </lineage>
</organism>
<dbReference type="AlphaFoldDB" id="A0A7W9FK71"/>
<dbReference type="PANTHER" id="PTHR30482">
    <property type="entry name" value="HIGH-AFFINITY BRANCHED-CHAIN AMINO ACID TRANSPORT SYSTEM PERMEASE"/>
    <property type="match status" value="1"/>
</dbReference>
<sequence>MAASLDAIAGRAPERMGGVSRVLLTLLPLAAVLYGLIPVLFAGQPYWLNVMTNGAVLSFASLGVWLTFAIGRVNIAQGAFALLGGYVTALLSTLYGVSFWLCLPASALVAALVGAAIGWPLLRLRGIYFAMVTLSLTEAMRLAFLNAPGLGGGGILNIPRPAGLDTPLAFYLFAATLLLAGYLLVWRLATSRIGWVFRSMRQNEELALSIGIDVARYRVVAFAICSAMGGVAGGCFASLQQNIYPASYTVSDSINFMLYCFLGGLDFVLGPIVGTFGLVIAFELLRSIQEYQALLYGILMIVVMLFLPNGVISLFPLLVRRFGRGAS</sequence>
<accession>A0A7W9FK71</accession>
<evidence type="ECO:0000256" key="6">
    <source>
        <dbReference type="SAM" id="Phobius"/>
    </source>
</evidence>
<feature type="transmembrane region" description="Helical" evidence="6">
    <location>
        <begin position="219"/>
        <end position="244"/>
    </location>
</feature>
<comment type="caution">
    <text evidence="7">The sequence shown here is derived from an EMBL/GenBank/DDBJ whole genome shotgun (WGS) entry which is preliminary data.</text>
</comment>
<feature type="transmembrane region" description="Helical" evidence="6">
    <location>
        <begin position="80"/>
        <end position="97"/>
    </location>
</feature>
<name>A0A7W9FK71_9HYPH</name>
<dbReference type="GO" id="GO:0005886">
    <property type="term" value="C:plasma membrane"/>
    <property type="evidence" value="ECO:0007669"/>
    <property type="project" value="UniProtKB-SubCell"/>
</dbReference>
<dbReference type="PANTHER" id="PTHR30482:SF20">
    <property type="entry name" value="HIGH-AFFINITY BRANCHED-CHAIN AMINO ACID TRANSPORT SYSTEM PERMEASE PROTEIN LIVM"/>
    <property type="match status" value="1"/>
</dbReference>
<keyword evidence="2" id="KW-1003">Cell membrane</keyword>